<dbReference type="InterPro" id="IPR014001">
    <property type="entry name" value="Helicase_ATP-bd"/>
</dbReference>
<keyword evidence="1" id="KW-0547">Nucleotide-binding</keyword>
<keyword evidence="11" id="KW-1185">Reference proteome</keyword>
<dbReference type="InterPro" id="IPR012340">
    <property type="entry name" value="NA-bd_OB-fold"/>
</dbReference>
<dbReference type="GO" id="GO:0005524">
    <property type="term" value="F:ATP binding"/>
    <property type="evidence" value="ECO:0007669"/>
    <property type="project" value="UniProtKB-KW"/>
</dbReference>
<evidence type="ECO:0000313" key="11">
    <source>
        <dbReference type="Proteomes" id="UP000319342"/>
    </source>
</evidence>
<dbReference type="PROSITE" id="PS51192">
    <property type="entry name" value="HELICASE_ATP_BIND_1"/>
    <property type="match status" value="1"/>
</dbReference>
<dbReference type="GO" id="GO:0003678">
    <property type="term" value="F:DNA helicase activity"/>
    <property type="evidence" value="ECO:0007669"/>
    <property type="project" value="UniProtKB-EC"/>
</dbReference>
<dbReference type="GO" id="GO:0016787">
    <property type="term" value="F:hydrolase activity"/>
    <property type="evidence" value="ECO:0007669"/>
    <property type="project" value="UniProtKB-KW"/>
</dbReference>
<feature type="domain" description="Helicase ATP-binding" evidence="8">
    <location>
        <begin position="286"/>
        <end position="447"/>
    </location>
</feature>
<dbReference type="Gene3D" id="3.40.50.300">
    <property type="entry name" value="P-loop containing nucleotide triphosphate hydrolases"/>
    <property type="match status" value="2"/>
</dbReference>
<dbReference type="Proteomes" id="UP000319342">
    <property type="component" value="Chromosome"/>
</dbReference>
<dbReference type="SUPFAM" id="SSF52540">
    <property type="entry name" value="P-loop containing nucleoside triphosphate hydrolases"/>
    <property type="match status" value="2"/>
</dbReference>
<feature type="domain" description="Helicase C-terminal" evidence="9">
    <location>
        <begin position="466"/>
        <end position="622"/>
    </location>
</feature>
<dbReference type="InterPro" id="IPR001650">
    <property type="entry name" value="Helicase_C-like"/>
</dbReference>
<dbReference type="EMBL" id="CP036290">
    <property type="protein sequence ID" value="QDU85475.1"/>
    <property type="molecule type" value="Genomic_DNA"/>
</dbReference>
<evidence type="ECO:0000256" key="4">
    <source>
        <dbReference type="ARBA" id="ARBA00022806"/>
    </source>
</evidence>
<dbReference type="PANTHER" id="PTHR47964:SF1">
    <property type="entry name" value="ATP-DEPENDENT DNA HELICASE HOMOLOG RECG, CHLOROPLASTIC"/>
    <property type="match status" value="1"/>
</dbReference>
<dbReference type="Pfam" id="PF00271">
    <property type="entry name" value="Helicase_C"/>
    <property type="match status" value="1"/>
</dbReference>
<evidence type="ECO:0000256" key="1">
    <source>
        <dbReference type="ARBA" id="ARBA00022741"/>
    </source>
</evidence>
<keyword evidence="5" id="KW-0067">ATP-binding</keyword>
<name>A0A518D210_9BACT</name>
<dbReference type="SMART" id="SM00490">
    <property type="entry name" value="HELICc"/>
    <property type="match status" value="1"/>
</dbReference>
<evidence type="ECO:0000256" key="3">
    <source>
        <dbReference type="ARBA" id="ARBA00022801"/>
    </source>
</evidence>
<dbReference type="GO" id="GO:0006281">
    <property type="term" value="P:DNA repair"/>
    <property type="evidence" value="ECO:0007669"/>
    <property type="project" value="UniProtKB-KW"/>
</dbReference>
<dbReference type="Pfam" id="PF00270">
    <property type="entry name" value="DEAD"/>
    <property type="match status" value="1"/>
</dbReference>
<evidence type="ECO:0000256" key="5">
    <source>
        <dbReference type="ARBA" id="ARBA00022840"/>
    </source>
</evidence>
<keyword evidence="3 10" id="KW-0378">Hydrolase</keyword>
<organism evidence="10 11">
    <name type="scientific">Rohdeia mirabilis</name>
    <dbReference type="NCBI Taxonomy" id="2528008"/>
    <lineage>
        <taxon>Bacteria</taxon>
        <taxon>Pseudomonadati</taxon>
        <taxon>Planctomycetota</taxon>
        <taxon>Planctomycetia</taxon>
        <taxon>Planctomycetia incertae sedis</taxon>
        <taxon>Rohdeia</taxon>
    </lineage>
</organism>
<evidence type="ECO:0000313" key="10">
    <source>
        <dbReference type="EMBL" id="QDU85475.1"/>
    </source>
</evidence>
<sequence length="676" mass="73681">MADANGSQAAVIPVSILERPVTAVKGIGSVRARLLARLGVTTIGELIALQPRRVERRGPEVALPELPAHLGGFVHVRTRVAGTRLVRRGGRSILRVSLVALDGPGRTEAVYFNQAYLRDRFEDGRELHLYGRVVKTPQLGLVAPRVVRDDDPPPGALELIYPLTEGLGRTQLRGFVDAALELARPELVEHLEAETLERLELPDLPTAYLETHRPSSVELLKNGLRRLRLESALEVQARLAGQRRARADGDAPRLGCDDGLRERILAQLPFEPTAAQRRVFAELEHDLARSAPMRRLLQGDVGSGKTVCALFAAALAANGGAQCALLAPTEVLAEQHYATERGRLAGLGIKCALLTGSMRAATRRKVLEHLASGQLACVFGTHTLLSDDVRFARLGVAIVDEQHRFGVLQRERLFAKGRDVHQLLVTATPIPRTLARTLWADLDVSVVDELPPGRAPARTHVLGLDQFERVAKHVDARLALGERAFWIAPRIESSAVGRGAEEIAEELGRTPLGRHGIELVHGRIAPRERAQRLDRFRRGESSLVVGTTVLEVGIDVPEATAIVVEGADRLGTAQLHQLRGRVGRGGGEAWCFLLAGSDAARERIGWLDRVHDGFEVAERDLARRGMGDLLGERQAGSNSEGLGDGEPDLELWLAARDLVATRPELARRYAARVTSR</sequence>
<dbReference type="EC" id="3.6.4.12" evidence="10"/>
<dbReference type="Pfam" id="PF17191">
    <property type="entry name" value="RecG_wedge"/>
    <property type="match status" value="1"/>
</dbReference>
<dbReference type="AlphaFoldDB" id="A0A518D210"/>
<accession>A0A518D210</accession>
<proteinExistence type="predicted"/>
<dbReference type="GO" id="GO:0003677">
    <property type="term" value="F:DNA binding"/>
    <property type="evidence" value="ECO:0007669"/>
    <property type="project" value="UniProtKB-KW"/>
</dbReference>
<keyword evidence="2" id="KW-0227">DNA damage</keyword>
<keyword evidence="7" id="KW-0234">DNA repair</keyword>
<dbReference type="OrthoDB" id="9804325at2"/>
<evidence type="ECO:0000256" key="6">
    <source>
        <dbReference type="ARBA" id="ARBA00023125"/>
    </source>
</evidence>
<dbReference type="InterPro" id="IPR027417">
    <property type="entry name" value="P-loop_NTPase"/>
</dbReference>
<gene>
    <name evidence="10" type="primary">recG</name>
    <name evidence="10" type="ORF">Pla163_26060</name>
</gene>
<dbReference type="InterPro" id="IPR033454">
    <property type="entry name" value="RecG_wedge"/>
</dbReference>
<evidence type="ECO:0000259" key="8">
    <source>
        <dbReference type="PROSITE" id="PS51192"/>
    </source>
</evidence>
<dbReference type="InterPro" id="IPR011545">
    <property type="entry name" value="DEAD/DEAH_box_helicase_dom"/>
</dbReference>
<dbReference type="PROSITE" id="PS51194">
    <property type="entry name" value="HELICASE_CTER"/>
    <property type="match status" value="1"/>
</dbReference>
<evidence type="ECO:0000256" key="2">
    <source>
        <dbReference type="ARBA" id="ARBA00022763"/>
    </source>
</evidence>
<dbReference type="InterPro" id="IPR047112">
    <property type="entry name" value="RecG/Mfd"/>
</dbReference>
<keyword evidence="4 10" id="KW-0347">Helicase</keyword>
<dbReference type="RefSeq" id="WP_145188896.1">
    <property type="nucleotide sequence ID" value="NZ_CP036290.1"/>
</dbReference>
<dbReference type="SMART" id="SM00487">
    <property type="entry name" value="DEXDc"/>
    <property type="match status" value="1"/>
</dbReference>
<evidence type="ECO:0000259" key="9">
    <source>
        <dbReference type="PROSITE" id="PS51194"/>
    </source>
</evidence>
<keyword evidence="6" id="KW-0238">DNA-binding</keyword>
<reference evidence="10 11" key="1">
    <citation type="submission" date="2019-02" db="EMBL/GenBank/DDBJ databases">
        <title>Deep-cultivation of Planctomycetes and their phenomic and genomic characterization uncovers novel biology.</title>
        <authorList>
            <person name="Wiegand S."/>
            <person name="Jogler M."/>
            <person name="Boedeker C."/>
            <person name="Pinto D."/>
            <person name="Vollmers J."/>
            <person name="Rivas-Marin E."/>
            <person name="Kohn T."/>
            <person name="Peeters S.H."/>
            <person name="Heuer A."/>
            <person name="Rast P."/>
            <person name="Oberbeckmann S."/>
            <person name="Bunk B."/>
            <person name="Jeske O."/>
            <person name="Meyerdierks A."/>
            <person name="Storesund J.E."/>
            <person name="Kallscheuer N."/>
            <person name="Luecker S."/>
            <person name="Lage O.M."/>
            <person name="Pohl T."/>
            <person name="Merkel B.J."/>
            <person name="Hornburger P."/>
            <person name="Mueller R.-W."/>
            <person name="Bruemmer F."/>
            <person name="Labrenz M."/>
            <person name="Spormann A.M."/>
            <person name="Op den Camp H."/>
            <person name="Overmann J."/>
            <person name="Amann R."/>
            <person name="Jetten M.S.M."/>
            <person name="Mascher T."/>
            <person name="Medema M.H."/>
            <person name="Devos D.P."/>
            <person name="Kaster A.-K."/>
            <person name="Ovreas L."/>
            <person name="Rohde M."/>
            <person name="Galperin M.Y."/>
            <person name="Jogler C."/>
        </authorList>
    </citation>
    <scope>NUCLEOTIDE SEQUENCE [LARGE SCALE GENOMIC DNA]</scope>
    <source>
        <strain evidence="10 11">Pla163</strain>
    </source>
</reference>
<protein>
    <submittedName>
        <fullName evidence="10">ATP-dependent DNA helicase RecG</fullName>
        <ecNumber evidence="10">3.6.4.12</ecNumber>
    </submittedName>
</protein>
<dbReference type="PANTHER" id="PTHR47964">
    <property type="entry name" value="ATP-DEPENDENT DNA HELICASE HOMOLOG RECG, CHLOROPLASTIC"/>
    <property type="match status" value="1"/>
</dbReference>
<dbReference type="SUPFAM" id="SSF50249">
    <property type="entry name" value="Nucleic acid-binding proteins"/>
    <property type="match status" value="1"/>
</dbReference>
<evidence type="ECO:0000256" key="7">
    <source>
        <dbReference type="ARBA" id="ARBA00023204"/>
    </source>
</evidence>
<dbReference type="Gene3D" id="1.10.150.20">
    <property type="entry name" value="5' to 3' exonuclease, C-terminal subdomain"/>
    <property type="match status" value="1"/>
</dbReference>
<dbReference type="Gene3D" id="2.40.50.140">
    <property type="entry name" value="Nucleic acid-binding proteins"/>
    <property type="match status" value="1"/>
</dbReference>